<evidence type="ECO:0000313" key="6">
    <source>
        <dbReference type="Proteomes" id="UP000290037"/>
    </source>
</evidence>
<protein>
    <recommendedName>
        <fullName evidence="1">Aminopyrimidine aminohydrolase</fullName>
        <ecNumber evidence="1">3.5.99.2</ecNumber>
    </recommendedName>
</protein>
<keyword evidence="1" id="KW-0784">Thiamine biosynthesis</keyword>
<dbReference type="NCBIfam" id="TIGR04306">
    <property type="entry name" value="salvage_TenA"/>
    <property type="match status" value="1"/>
</dbReference>
<dbReference type="RefSeq" id="WP_072983985.1">
    <property type="nucleotide sequence ID" value="NZ_FQXT01000005.1"/>
</dbReference>
<dbReference type="InterPro" id="IPR004305">
    <property type="entry name" value="Thiaminase-2/PQQC"/>
</dbReference>
<evidence type="ECO:0000313" key="5">
    <source>
        <dbReference type="Proteomes" id="UP000184240"/>
    </source>
</evidence>
<comment type="similarity">
    <text evidence="1">Belongs to the TenA family.</text>
</comment>
<evidence type="ECO:0000256" key="1">
    <source>
        <dbReference type="RuleBase" id="RU363093"/>
    </source>
</evidence>
<dbReference type="SUPFAM" id="SSF48613">
    <property type="entry name" value="Heme oxygenase-like"/>
    <property type="match status" value="1"/>
</dbReference>
<keyword evidence="1" id="KW-0378">Hydrolase</keyword>
<feature type="domain" description="Thiaminase-2/PQQC" evidence="2">
    <location>
        <begin position="8"/>
        <end position="210"/>
    </location>
</feature>
<dbReference type="Pfam" id="PF03070">
    <property type="entry name" value="TENA_THI-4"/>
    <property type="match status" value="1"/>
</dbReference>
<reference evidence="4" key="1">
    <citation type="submission" date="2016-11" db="EMBL/GenBank/DDBJ databases">
        <authorList>
            <person name="Jaros S."/>
            <person name="Januszkiewicz K."/>
            <person name="Wedrychowicz H."/>
        </authorList>
    </citation>
    <scope>NUCLEOTIDE SEQUENCE [LARGE SCALE GENOMIC DNA]</scope>
    <source>
        <strain evidence="4">DSM 19859</strain>
    </source>
</reference>
<comment type="pathway">
    <text evidence="1">Cofactor biosynthesis; thiamine diphosphate biosynthesis.</text>
</comment>
<comment type="catalytic activity">
    <reaction evidence="1">
        <text>thiamine + H2O = 5-(2-hydroxyethyl)-4-methylthiazole + 4-amino-5-hydroxymethyl-2-methylpyrimidine + H(+)</text>
        <dbReference type="Rhea" id="RHEA:17509"/>
        <dbReference type="ChEBI" id="CHEBI:15377"/>
        <dbReference type="ChEBI" id="CHEBI:15378"/>
        <dbReference type="ChEBI" id="CHEBI:16892"/>
        <dbReference type="ChEBI" id="CHEBI:17957"/>
        <dbReference type="ChEBI" id="CHEBI:18385"/>
        <dbReference type="EC" id="3.5.99.2"/>
    </reaction>
</comment>
<sequence>MSWSKASWQRIEGIYSEILKMPFITQLTDGTLPLEQFQFYVLQDSSYLENFGRALALIAARAHDVEDILTFTRFAEGAIVVENALHESFFKEFHIDKSGPVGPTSHHYAHFLKSTAALEQVEVAMAAVLPCFWIYKKVGDEIYEKQKEHNNPYQKWIDTYAGEEFSVLVEQAIAACDRVAASCTAQQQERMHHAFYTASQLEFMFWDSASALHSWPF</sequence>
<dbReference type="Proteomes" id="UP000290037">
    <property type="component" value="Unassembled WGS sequence"/>
</dbReference>
<dbReference type="GO" id="GO:0050334">
    <property type="term" value="F:thiaminase activity"/>
    <property type="evidence" value="ECO:0007669"/>
    <property type="project" value="UniProtKB-EC"/>
</dbReference>
<organism evidence="4 5">
    <name type="scientific">Leeuwenhoekiella palythoae</name>
    <dbReference type="NCBI Taxonomy" id="573501"/>
    <lineage>
        <taxon>Bacteria</taxon>
        <taxon>Pseudomonadati</taxon>
        <taxon>Bacteroidota</taxon>
        <taxon>Flavobacteriia</taxon>
        <taxon>Flavobacteriales</taxon>
        <taxon>Flavobacteriaceae</taxon>
        <taxon>Leeuwenhoekiella</taxon>
    </lineage>
</organism>
<dbReference type="AlphaFoldDB" id="A0A1M5Z8B3"/>
<proteinExistence type="inferred from homology"/>
<dbReference type="STRING" id="573501.SAMN04487999_2757"/>
<dbReference type="Proteomes" id="UP000184240">
    <property type="component" value="Unassembled WGS sequence"/>
</dbReference>
<dbReference type="InterPro" id="IPR027574">
    <property type="entry name" value="Thiaminase_II"/>
</dbReference>
<gene>
    <name evidence="3" type="ORF">DSM01_2688</name>
    <name evidence="4" type="ORF">SAMN04487999_2757</name>
</gene>
<dbReference type="EMBL" id="QOVN01000005">
    <property type="protein sequence ID" value="RXG28179.1"/>
    <property type="molecule type" value="Genomic_DNA"/>
</dbReference>
<dbReference type="PANTHER" id="PTHR43198:SF2">
    <property type="entry name" value="SI:CH1073-67J19.1-RELATED"/>
    <property type="match status" value="1"/>
</dbReference>
<dbReference type="Gene3D" id="1.20.910.10">
    <property type="entry name" value="Heme oxygenase-like"/>
    <property type="match status" value="1"/>
</dbReference>
<reference evidence="3 6" key="3">
    <citation type="submission" date="2018-07" db="EMBL/GenBank/DDBJ databases">
        <title>Leeuwenhoekiella genomics.</title>
        <authorList>
            <person name="Tahon G."/>
            <person name="Willems A."/>
        </authorList>
    </citation>
    <scope>NUCLEOTIDE SEQUENCE [LARGE SCALE GENOMIC DNA]</scope>
    <source>
        <strain evidence="3 6">LMG 24856</strain>
    </source>
</reference>
<dbReference type="CDD" id="cd19365">
    <property type="entry name" value="TenA_C-like"/>
    <property type="match status" value="1"/>
</dbReference>
<evidence type="ECO:0000259" key="2">
    <source>
        <dbReference type="Pfam" id="PF03070"/>
    </source>
</evidence>
<comment type="function">
    <text evidence="1">Catalyzes an amino-pyrimidine hydrolysis reaction at the C5' of the pyrimidine moiety of thiamine compounds, a reaction that is part of a thiamine salvage pathway.</text>
</comment>
<dbReference type="InterPro" id="IPR050967">
    <property type="entry name" value="Thiamine_Salvage_TenA"/>
</dbReference>
<dbReference type="EC" id="3.5.99.2" evidence="1"/>
<dbReference type="PANTHER" id="PTHR43198">
    <property type="entry name" value="BIFUNCTIONAL TH2 PROTEIN"/>
    <property type="match status" value="1"/>
</dbReference>
<dbReference type="OrthoDB" id="34166at2"/>
<dbReference type="GO" id="GO:0009229">
    <property type="term" value="P:thiamine diphosphate biosynthetic process"/>
    <property type="evidence" value="ECO:0007669"/>
    <property type="project" value="UniProtKB-UniPathway"/>
</dbReference>
<dbReference type="EMBL" id="FQXT01000005">
    <property type="protein sequence ID" value="SHI20424.1"/>
    <property type="molecule type" value="Genomic_DNA"/>
</dbReference>
<keyword evidence="6" id="KW-1185">Reference proteome</keyword>
<dbReference type="InterPro" id="IPR016084">
    <property type="entry name" value="Haem_Oase-like_multi-hlx"/>
</dbReference>
<name>A0A1M5Z8B3_9FLAO</name>
<evidence type="ECO:0000313" key="3">
    <source>
        <dbReference type="EMBL" id="RXG28179.1"/>
    </source>
</evidence>
<dbReference type="GO" id="GO:0005829">
    <property type="term" value="C:cytosol"/>
    <property type="evidence" value="ECO:0007669"/>
    <property type="project" value="TreeGrafter"/>
</dbReference>
<comment type="catalytic activity">
    <reaction evidence="1">
        <text>4-amino-5-aminomethyl-2-methylpyrimidine + H2O = 4-amino-5-hydroxymethyl-2-methylpyrimidine + NH4(+)</text>
        <dbReference type="Rhea" id="RHEA:31799"/>
        <dbReference type="ChEBI" id="CHEBI:15377"/>
        <dbReference type="ChEBI" id="CHEBI:16892"/>
        <dbReference type="ChEBI" id="CHEBI:28938"/>
        <dbReference type="ChEBI" id="CHEBI:63416"/>
        <dbReference type="EC" id="3.5.99.2"/>
    </reaction>
</comment>
<dbReference type="GO" id="GO:0009228">
    <property type="term" value="P:thiamine biosynthetic process"/>
    <property type="evidence" value="ECO:0007669"/>
    <property type="project" value="UniProtKB-KW"/>
</dbReference>
<reference evidence="5" key="2">
    <citation type="submission" date="2016-11" db="EMBL/GenBank/DDBJ databases">
        <authorList>
            <person name="Varghese N."/>
            <person name="Submissions S."/>
        </authorList>
    </citation>
    <scope>NUCLEOTIDE SEQUENCE [LARGE SCALE GENOMIC DNA]</scope>
    <source>
        <strain evidence="5">DSM 19859</strain>
    </source>
</reference>
<accession>A0A1M5Z8B3</accession>
<evidence type="ECO:0000313" key="4">
    <source>
        <dbReference type="EMBL" id="SHI20424.1"/>
    </source>
</evidence>
<dbReference type="UniPathway" id="UPA00060"/>